<evidence type="ECO:0000313" key="1">
    <source>
        <dbReference type="EMBL" id="SFC01903.1"/>
    </source>
</evidence>
<dbReference type="EMBL" id="FOLH01000002">
    <property type="protein sequence ID" value="SFC01903.1"/>
    <property type="molecule type" value="Genomic_DNA"/>
</dbReference>
<proteinExistence type="predicted"/>
<dbReference type="OrthoDB" id="6121234at2"/>
<dbReference type="AlphaFoldDB" id="A0A1I1FXY6"/>
<organism evidence="1 2">
    <name type="scientific">Marinospirillum celere</name>
    <dbReference type="NCBI Taxonomy" id="1122252"/>
    <lineage>
        <taxon>Bacteria</taxon>
        <taxon>Pseudomonadati</taxon>
        <taxon>Pseudomonadota</taxon>
        <taxon>Gammaproteobacteria</taxon>
        <taxon>Oceanospirillales</taxon>
        <taxon>Oceanospirillaceae</taxon>
        <taxon>Marinospirillum</taxon>
    </lineage>
</organism>
<sequence length="125" mass="13684">MKYNRNLNTWLLLFALAVMVSRVLTPFSVPAVVVHDNGYIEVCSWHGGVNRVLIDTDGNQFESEQPFSHCPQCVASAALVAPELLKISEQASPSRNPVLAFQHQNAHPLFVSLPPPGRAPPTLLS</sequence>
<dbReference type="Proteomes" id="UP000199058">
    <property type="component" value="Unassembled WGS sequence"/>
</dbReference>
<gene>
    <name evidence="1" type="ORF">SAMN05660443_1163</name>
</gene>
<dbReference type="STRING" id="1122252.SAMN05660443_1163"/>
<name>A0A1I1FXY6_9GAMM</name>
<evidence type="ECO:0008006" key="3">
    <source>
        <dbReference type="Google" id="ProtNLM"/>
    </source>
</evidence>
<accession>A0A1I1FXY6</accession>
<evidence type="ECO:0000313" key="2">
    <source>
        <dbReference type="Proteomes" id="UP000199058"/>
    </source>
</evidence>
<reference evidence="1 2" key="1">
    <citation type="submission" date="2016-10" db="EMBL/GenBank/DDBJ databases">
        <authorList>
            <person name="de Groot N.N."/>
        </authorList>
    </citation>
    <scope>NUCLEOTIDE SEQUENCE [LARGE SCALE GENOMIC DNA]</scope>
    <source>
        <strain evidence="1 2">DSM 18438</strain>
    </source>
</reference>
<dbReference type="RefSeq" id="WP_091960549.1">
    <property type="nucleotide sequence ID" value="NZ_FOLH01000002.1"/>
</dbReference>
<keyword evidence="2" id="KW-1185">Reference proteome</keyword>
<protein>
    <recommendedName>
        <fullName evidence="3">DUF2946 domain-containing protein</fullName>
    </recommendedName>
</protein>